<dbReference type="PROSITE" id="PS00198">
    <property type="entry name" value="4FE4S_FER_1"/>
    <property type="match status" value="1"/>
</dbReference>
<dbReference type="Proteomes" id="UP000054279">
    <property type="component" value="Unassembled WGS sequence"/>
</dbReference>
<dbReference type="AlphaFoldDB" id="A0A0C9VQ63"/>
<accession>A0A0C9VQ63</accession>
<organism evidence="2 3">
    <name type="scientific">Sphaerobolus stellatus (strain SS14)</name>
    <dbReference type="NCBI Taxonomy" id="990650"/>
    <lineage>
        <taxon>Eukaryota</taxon>
        <taxon>Fungi</taxon>
        <taxon>Dikarya</taxon>
        <taxon>Basidiomycota</taxon>
        <taxon>Agaricomycotina</taxon>
        <taxon>Agaricomycetes</taxon>
        <taxon>Phallomycetidae</taxon>
        <taxon>Geastrales</taxon>
        <taxon>Sphaerobolaceae</taxon>
        <taxon>Sphaerobolus</taxon>
    </lineage>
</organism>
<evidence type="ECO:0000256" key="1">
    <source>
        <dbReference type="SAM" id="MobiDB-lite"/>
    </source>
</evidence>
<evidence type="ECO:0008006" key="4">
    <source>
        <dbReference type="Google" id="ProtNLM"/>
    </source>
</evidence>
<protein>
    <recommendedName>
        <fullName evidence="4">Zn(2)-C6 fungal-type domain-containing protein</fullName>
    </recommendedName>
</protein>
<sequence>MTDLVLPAHMLAWKTLGEVERMEDVPAGNARRTVQGFQADEKFNWPALTFSFDNPKEEEEDRGTLLEGSGCLAEEVEDAAQVLKKAQEEEKAKEKEKEKEKEKGKEKEKEKGKEKEKEKGKEKEKEKGKEKKKEKGKEKEKEKGKEKKKEKGKEKEKQMGPSGSAKGKAKEVPKTPKNPTPKKSKCDVHSESEEEEEEEDDDNKPQSCIYCVKKKIPCVPQNGKKVCVACTRCKMRCEFFDKTTWAIMEGSEKVAEAVWEMTKLERHRTASLLEKSWYDLDICALNLEQTVDRDLMEADGKVLTLLDLKSRGVEILPEVEKRIMTNRESIVVSYTTHMEHIFTRMNLIQKRMGWTKNGLPDSTLGESVAGPSSRV</sequence>
<name>A0A0C9VQ63_SPHS4</name>
<proteinExistence type="predicted"/>
<dbReference type="EMBL" id="KN837147">
    <property type="protein sequence ID" value="KIJ40001.1"/>
    <property type="molecule type" value="Genomic_DNA"/>
</dbReference>
<reference evidence="2 3" key="1">
    <citation type="submission" date="2014-06" db="EMBL/GenBank/DDBJ databases">
        <title>Evolutionary Origins and Diversification of the Mycorrhizal Mutualists.</title>
        <authorList>
            <consortium name="DOE Joint Genome Institute"/>
            <consortium name="Mycorrhizal Genomics Consortium"/>
            <person name="Kohler A."/>
            <person name="Kuo A."/>
            <person name="Nagy L.G."/>
            <person name="Floudas D."/>
            <person name="Copeland A."/>
            <person name="Barry K.W."/>
            <person name="Cichocki N."/>
            <person name="Veneault-Fourrey C."/>
            <person name="LaButti K."/>
            <person name="Lindquist E.A."/>
            <person name="Lipzen A."/>
            <person name="Lundell T."/>
            <person name="Morin E."/>
            <person name="Murat C."/>
            <person name="Riley R."/>
            <person name="Ohm R."/>
            <person name="Sun H."/>
            <person name="Tunlid A."/>
            <person name="Henrissat B."/>
            <person name="Grigoriev I.V."/>
            <person name="Hibbett D.S."/>
            <person name="Martin F."/>
        </authorList>
    </citation>
    <scope>NUCLEOTIDE SEQUENCE [LARGE SCALE GENOMIC DNA]</scope>
    <source>
        <strain evidence="2 3">SS14</strain>
    </source>
</reference>
<dbReference type="InterPro" id="IPR017900">
    <property type="entry name" value="4Fe4S_Fe_S_CS"/>
</dbReference>
<gene>
    <name evidence="2" type="ORF">M422DRAFT_257063</name>
</gene>
<feature type="compositionally biased region" description="Basic and acidic residues" evidence="1">
    <location>
        <begin position="85"/>
        <end position="158"/>
    </location>
</feature>
<dbReference type="HOGENOM" id="CLU_041952_0_0_1"/>
<feature type="region of interest" description="Disordered" evidence="1">
    <location>
        <begin position="50"/>
        <end position="200"/>
    </location>
</feature>
<evidence type="ECO:0000313" key="2">
    <source>
        <dbReference type="EMBL" id="KIJ40001.1"/>
    </source>
</evidence>
<evidence type="ECO:0000313" key="3">
    <source>
        <dbReference type="Proteomes" id="UP000054279"/>
    </source>
</evidence>
<keyword evidence="3" id="KW-1185">Reference proteome</keyword>